<accession>A0A8B7NG92</accession>
<evidence type="ECO:0000256" key="1">
    <source>
        <dbReference type="SAM" id="SignalP"/>
    </source>
</evidence>
<dbReference type="KEGG" id="hazt:108669750"/>
<reference evidence="3" key="1">
    <citation type="submission" date="2025-08" db="UniProtKB">
        <authorList>
            <consortium name="RefSeq"/>
        </authorList>
    </citation>
    <scope>IDENTIFICATION</scope>
    <source>
        <tissue evidence="3">Whole organism</tissue>
    </source>
</reference>
<evidence type="ECO:0000313" key="3">
    <source>
        <dbReference type="RefSeq" id="XP_018012645.1"/>
    </source>
</evidence>
<gene>
    <name evidence="3" type="primary">LOC108669750</name>
</gene>
<feature type="signal peptide" evidence="1">
    <location>
        <begin position="1"/>
        <end position="20"/>
    </location>
</feature>
<dbReference type="InterPro" id="IPR045860">
    <property type="entry name" value="Snake_toxin-like_sf"/>
</dbReference>
<dbReference type="SUPFAM" id="SSF57302">
    <property type="entry name" value="Snake toxin-like"/>
    <property type="match status" value="1"/>
</dbReference>
<feature type="chain" id="PRO_5034646409" evidence="1">
    <location>
        <begin position="21"/>
        <end position="124"/>
    </location>
</feature>
<keyword evidence="2" id="KW-1185">Reference proteome</keyword>
<proteinExistence type="predicted"/>
<evidence type="ECO:0000313" key="2">
    <source>
        <dbReference type="Proteomes" id="UP000694843"/>
    </source>
</evidence>
<organism evidence="2 3">
    <name type="scientific">Hyalella azteca</name>
    <name type="common">Amphipod</name>
    <dbReference type="NCBI Taxonomy" id="294128"/>
    <lineage>
        <taxon>Eukaryota</taxon>
        <taxon>Metazoa</taxon>
        <taxon>Ecdysozoa</taxon>
        <taxon>Arthropoda</taxon>
        <taxon>Crustacea</taxon>
        <taxon>Multicrustacea</taxon>
        <taxon>Malacostraca</taxon>
        <taxon>Eumalacostraca</taxon>
        <taxon>Peracarida</taxon>
        <taxon>Amphipoda</taxon>
        <taxon>Senticaudata</taxon>
        <taxon>Talitrida</taxon>
        <taxon>Talitroidea</taxon>
        <taxon>Hyalellidae</taxon>
        <taxon>Hyalella</taxon>
    </lineage>
</organism>
<dbReference type="GeneID" id="108669750"/>
<sequence>MGRAMLLTLVVVMGVVSASANECVQCKACTGNEVATTCPDGYDECYTSTLDDGTIQKGCATPACEDSCPSESSRSLQLDDPKFNIILCYKCCSGSGCNGNGAGLAAPAGLLLLLTPLIAGVLSR</sequence>
<dbReference type="AlphaFoldDB" id="A0A8B7NG92"/>
<dbReference type="RefSeq" id="XP_018012645.1">
    <property type="nucleotide sequence ID" value="XM_018157156.2"/>
</dbReference>
<keyword evidence="1" id="KW-0732">Signal</keyword>
<dbReference type="Proteomes" id="UP000694843">
    <property type="component" value="Unplaced"/>
</dbReference>
<protein>
    <submittedName>
        <fullName evidence="3">Uncharacterized protein LOC108669750</fullName>
    </submittedName>
</protein>
<name>A0A8B7NG92_HYAAZ</name>